<reference evidence="2" key="1">
    <citation type="submission" date="2020-09" db="EMBL/GenBank/DDBJ databases">
        <title>Sphingomonas sp., a new species isolated from pork steak.</title>
        <authorList>
            <person name="Heidler von Heilborn D."/>
        </authorList>
    </citation>
    <scope>NUCLEOTIDE SEQUENCE [LARGE SCALE GENOMIC DNA]</scope>
</reference>
<sequence length="87" mass="10056">MGHLMIWIIAASTEWVDRPGKGESKMTRPKSRVKDDWDDERVDLRIQLHMLEQRGVHAGPQHLELTTRIKELSRLISESVGIREARG</sequence>
<dbReference type="RefSeq" id="WP_202091905.1">
    <property type="nucleotide sequence ID" value="NZ_CP061035.1"/>
</dbReference>
<keyword evidence="2" id="KW-1185">Reference proteome</keyword>
<evidence type="ECO:0000313" key="2">
    <source>
        <dbReference type="Proteomes" id="UP000595894"/>
    </source>
</evidence>
<dbReference type="KEGG" id="sari:H5J25_13790"/>
<evidence type="ECO:0000313" key="1">
    <source>
        <dbReference type="EMBL" id="QQV76517.1"/>
    </source>
</evidence>
<dbReference type="Proteomes" id="UP000595894">
    <property type="component" value="Chromosome"/>
</dbReference>
<dbReference type="AlphaFoldDB" id="A0A974NT99"/>
<gene>
    <name evidence="1" type="ORF">H5J25_13790</name>
</gene>
<accession>A0A974NT99</accession>
<name>A0A974NT99_9SPHN</name>
<organism evidence="1 2">
    <name type="scientific">Sphingomonas aliaeris</name>
    <dbReference type="NCBI Taxonomy" id="2759526"/>
    <lineage>
        <taxon>Bacteria</taxon>
        <taxon>Pseudomonadati</taxon>
        <taxon>Pseudomonadota</taxon>
        <taxon>Alphaproteobacteria</taxon>
        <taxon>Sphingomonadales</taxon>
        <taxon>Sphingomonadaceae</taxon>
        <taxon>Sphingomonas</taxon>
    </lineage>
</organism>
<protein>
    <submittedName>
        <fullName evidence="1">Uncharacterized protein</fullName>
    </submittedName>
</protein>
<proteinExistence type="predicted"/>
<dbReference type="EMBL" id="CP061035">
    <property type="protein sequence ID" value="QQV76517.1"/>
    <property type="molecule type" value="Genomic_DNA"/>
</dbReference>